<dbReference type="Proteomes" id="UP000179018">
    <property type="component" value="Unassembled WGS sequence"/>
</dbReference>
<evidence type="ECO:0000259" key="7">
    <source>
        <dbReference type="SMART" id="SM01350"/>
    </source>
</evidence>
<comment type="similarity">
    <text evidence="6">Belongs to the glucose-6-phosphate dehydrogenase family.</text>
</comment>
<dbReference type="Pfam" id="PF00479">
    <property type="entry name" value="G6PD_N"/>
    <property type="match status" value="1"/>
</dbReference>
<dbReference type="Gene3D" id="1.10.1040.10">
    <property type="entry name" value="N-(1-d-carboxylethyl)-l-norvaline Dehydrogenase, domain 2"/>
    <property type="match status" value="1"/>
</dbReference>
<feature type="binding site" evidence="6">
    <location>
        <position position="158"/>
    </location>
    <ligand>
        <name>NADP(+)</name>
        <dbReference type="ChEBI" id="CHEBI:58349"/>
    </ligand>
</feature>
<gene>
    <name evidence="6" type="primary">zwf</name>
    <name evidence="8" type="ORF">A3A75_05315</name>
</gene>
<evidence type="ECO:0000256" key="1">
    <source>
        <dbReference type="ARBA" id="ARBA00004937"/>
    </source>
</evidence>
<feature type="binding site" evidence="6">
    <location>
        <position position="226"/>
    </location>
    <ligand>
        <name>substrate</name>
    </ligand>
</feature>
<reference evidence="8 9" key="1">
    <citation type="journal article" date="2016" name="Nat. Commun.">
        <title>Thousands of microbial genomes shed light on interconnected biogeochemical processes in an aquifer system.</title>
        <authorList>
            <person name="Anantharaman K."/>
            <person name="Brown C.T."/>
            <person name="Hug L.A."/>
            <person name="Sharon I."/>
            <person name="Castelle C.J."/>
            <person name="Probst A.J."/>
            <person name="Thomas B.C."/>
            <person name="Singh A."/>
            <person name="Wilkins M.J."/>
            <person name="Karaoz U."/>
            <person name="Brodie E.L."/>
            <person name="Williams K.H."/>
            <person name="Hubbard S.S."/>
            <person name="Banfield J.F."/>
        </authorList>
    </citation>
    <scope>NUCLEOTIDE SEQUENCE [LARGE SCALE GENOMIC DNA]</scope>
</reference>
<dbReference type="InterPro" id="IPR008927">
    <property type="entry name" value="6-PGluconate_DH-like_C_sf"/>
</dbReference>
<dbReference type="InterPro" id="IPR022675">
    <property type="entry name" value="G6P_DH_C"/>
</dbReference>
<comment type="catalytic activity">
    <reaction evidence="6">
        <text>D-glucose 6-phosphate + NADP(+) = 6-phospho-D-glucono-1,5-lactone + NADPH + H(+)</text>
        <dbReference type="Rhea" id="RHEA:15841"/>
        <dbReference type="ChEBI" id="CHEBI:15378"/>
        <dbReference type="ChEBI" id="CHEBI:57783"/>
        <dbReference type="ChEBI" id="CHEBI:57955"/>
        <dbReference type="ChEBI" id="CHEBI:58349"/>
        <dbReference type="ChEBI" id="CHEBI:61548"/>
        <dbReference type="EC" id="1.1.1.49"/>
    </reaction>
</comment>
<dbReference type="InterPro" id="IPR001282">
    <property type="entry name" value="G6P_DH"/>
</dbReference>
<comment type="caution">
    <text evidence="8">The sequence shown here is derived from an EMBL/GenBank/DDBJ whole genome shotgun (WGS) entry which is preliminary data.</text>
</comment>
<feature type="active site" description="Proton acceptor" evidence="6">
    <location>
        <position position="250"/>
    </location>
</feature>
<dbReference type="SUPFAM" id="SSF55347">
    <property type="entry name" value="Glyceraldehyde-3-phosphate dehydrogenase-like, C-terminal domain"/>
    <property type="match status" value="1"/>
</dbReference>
<evidence type="ECO:0000313" key="9">
    <source>
        <dbReference type="Proteomes" id="UP000179018"/>
    </source>
</evidence>
<proteinExistence type="inferred from homology"/>
<dbReference type="InterPro" id="IPR036291">
    <property type="entry name" value="NAD(P)-bd_dom_sf"/>
</dbReference>
<evidence type="ECO:0000256" key="4">
    <source>
        <dbReference type="ARBA" id="ARBA00023002"/>
    </source>
</evidence>
<dbReference type="Gene3D" id="3.40.50.720">
    <property type="entry name" value="NAD(P)-binding Rossmann-like Domain"/>
    <property type="match status" value="2"/>
</dbReference>
<dbReference type="SMART" id="SM01350">
    <property type="entry name" value="6PGD"/>
    <property type="match status" value="1"/>
</dbReference>
<name>A0A1F8B5T1_9BACT</name>
<dbReference type="PRINTS" id="PR00079">
    <property type="entry name" value="G6PDHDRGNASE"/>
</dbReference>
<feature type="binding site" evidence="6">
    <location>
        <position position="188"/>
    </location>
    <ligand>
        <name>substrate</name>
    </ligand>
</feature>
<keyword evidence="3 6" id="KW-0521">NADP</keyword>
<dbReference type="NCBIfam" id="TIGR00871">
    <property type="entry name" value="zwf"/>
    <property type="match status" value="1"/>
</dbReference>
<comment type="caution">
    <text evidence="6">Lacks conserved residue(s) required for the propagation of feature annotation.</text>
</comment>
<dbReference type="Gene3D" id="3.30.360.10">
    <property type="entry name" value="Dihydrodipicolinate Reductase, domain 2"/>
    <property type="match status" value="1"/>
</dbReference>
<dbReference type="InterPro" id="IPR006115">
    <property type="entry name" value="6PGDH_NADP-bd"/>
</dbReference>
<keyword evidence="4 6" id="KW-0560">Oxidoreductase</keyword>
<dbReference type="SUPFAM" id="SSF51735">
    <property type="entry name" value="NAD(P)-binding Rossmann-fold domains"/>
    <property type="match status" value="2"/>
</dbReference>
<dbReference type="HAMAP" id="MF_00966">
    <property type="entry name" value="G6PD"/>
    <property type="match status" value="1"/>
</dbReference>
<dbReference type="GO" id="GO:0006006">
    <property type="term" value="P:glucose metabolic process"/>
    <property type="evidence" value="ECO:0007669"/>
    <property type="project" value="UniProtKB-KW"/>
</dbReference>
<keyword evidence="2 6" id="KW-0313">Glucose metabolism</keyword>
<feature type="binding site" evidence="6">
    <location>
        <position position="192"/>
    </location>
    <ligand>
        <name>substrate</name>
    </ligand>
</feature>
<dbReference type="GO" id="GO:0005829">
    <property type="term" value="C:cytosol"/>
    <property type="evidence" value="ECO:0007669"/>
    <property type="project" value="TreeGrafter"/>
</dbReference>
<dbReference type="SUPFAM" id="SSF48179">
    <property type="entry name" value="6-phosphogluconate dehydrogenase C-terminal domain-like"/>
    <property type="match status" value="1"/>
</dbReference>
<organism evidence="8 9">
    <name type="scientific">Candidatus Woesebacteria bacterium RIFCSPLOWO2_01_FULL_39_10</name>
    <dbReference type="NCBI Taxonomy" id="1802516"/>
    <lineage>
        <taxon>Bacteria</taxon>
        <taxon>Candidatus Woeseibacteriota</taxon>
    </lineage>
</organism>
<sequence>MNREAKDIPTTFVIFGATGDLTARKVIPALFHLFTKSKLPNKFFVVAFSRRPWEDQDFREHILKIIERHKNIGYDLRKAKAFLSKATYVQGNFESQKDFLKLAKVLSEIDSSNKVSTIKLLYLAVPPKYYKILFKHIKGSGLSDISKMGSGTRVLVEKPFGDNLETARELDELLGKLFKEEQIYRIDHYLAKEMVQNILIFRFSNNIFEHSFSNKYVEKIIIRLLEKKDVGKRGAFYDSLGALRDVGQNHLLQMLAVATMESPKNFTAEEIRNRRAELLSYLIEPTREEITKGSFRAQYNGYKKSPGVAKGSSTETYFKLTGYLGNARWRGVPIIFESGKAMKRQVKEVTVIFKPTSLHKARNKIVFSLEPSEEICVELYAKRPGYSKEVVQKIFTLPHRPLSEKNQYTEEYEKLLMEVIIGDQTLFVSTQEVSEMWRYIDPVITGWKKNLVPLHTYKSGSDEILGLSESISEKKGKSGLAKEIGVVGLGKMGANLARQLTKKGWRVIGFNRTNEVAKEMENEGILPIYALEDFSKKLLRPRVIWLSLPGGVVVSEHVEKLSNILEKGDIVIDGGNSFFEESIRNARILNKKGIEFIDVGISGGPGGALNGACLMIGGKRKVQENLLPLFIDMSISGGYEFFEGKGAGHFAKMVHNAIEYGMMQAIAEGFDVLKKSKYRYQLKDLSRIYNHGSVIESRLIGWMQEAFEIYGDNLSKVSGKAGGGGTGGGELGKTKSEAVWTIEVAKKLGVSLKVINESVKSREASQSKPNYQGKVINALRNRFGGHGI</sequence>
<feature type="domain" description="6-phosphogluconate dehydrogenase C-terminal" evidence="7">
    <location>
        <begin position="648"/>
        <end position="787"/>
    </location>
</feature>
<dbReference type="STRING" id="1802516.A3A75_05315"/>
<dbReference type="Pfam" id="PF00393">
    <property type="entry name" value="6PGD"/>
    <property type="match status" value="1"/>
</dbReference>
<evidence type="ECO:0000256" key="3">
    <source>
        <dbReference type="ARBA" id="ARBA00022857"/>
    </source>
</evidence>
<dbReference type="GO" id="GO:0004616">
    <property type="term" value="F:phosphogluconate dehydrogenase (decarboxylating) activity"/>
    <property type="evidence" value="ECO:0007669"/>
    <property type="project" value="InterPro"/>
</dbReference>
<dbReference type="PANTHER" id="PTHR23429">
    <property type="entry name" value="GLUCOSE-6-PHOSPHATE 1-DEHYDROGENASE G6PD"/>
    <property type="match status" value="1"/>
</dbReference>
<dbReference type="Pfam" id="PF03446">
    <property type="entry name" value="NAD_binding_2"/>
    <property type="match status" value="1"/>
</dbReference>
<comment type="pathway">
    <text evidence="1 6">Carbohydrate degradation; pentose phosphate pathway; D-ribulose 5-phosphate from D-glucose 6-phosphate (oxidative stage): step 1/3.</text>
</comment>
<dbReference type="GO" id="GO:0009051">
    <property type="term" value="P:pentose-phosphate shunt, oxidative branch"/>
    <property type="evidence" value="ECO:0007669"/>
    <property type="project" value="TreeGrafter"/>
</dbReference>
<dbReference type="Pfam" id="PF02781">
    <property type="entry name" value="G6PD_C"/>
    <property type="match status" value="1"/>
</dbReference>
<dbReference type="NCBIfam" id="NF007161">
    <property type="entry name" value="PRK09599.1"/>
    <property type="match status" value="1"/>
</dbReference>
<dbReference type="GO" id="GO:0050661">
    <property type="term" value="F:NADP binding"/>
    <property type="evidence" value="ECO:0007669"/>
    <property type="project" value="UniProtKB-UniRule"/>
</dbReference>
<dbReference type="AlphaFoldDB" id="A0A1F8B5T1"/>
<feature type="binding site" evidence="6">
    <location>
        <position position="340"/>
    </location>
    <ligand>
        <name>substrate</name>
    </ligand>
</feature>
<dbReference type="EMBL" id="MGHC01000027">
    <property type="protein sequence ID" value="OGM59059.1"/>
    <property type="molecule type" value="Genomic_DNA"/>
</dbReference>
<evidence type="ECO:0000256" key="5">
    <source>
        <dbReference type="ARBA" id="ARBA00023277"/>
    </source>
</evidence>
<dbReference type="UniPathway" id="UPA00115">
    <property type="reaction ID" value="UER00408"/>
</dbReference>
<dbReference type="EC" id="1.1.1.49" evidence="6"/>
<feature type="binding site" evidence="6">
    <location>
        <position position="245"/>
    </location>
    <ligand>
        <name>substrate</name>
    </ligand>
</feature>
<protein>
    <recommendedName>
        <fullName evidence="6">Glucose-6-phosphate 1-dehydrogenase</fullName>
        <shortName evidence="6">G6PD</shortName>
        <ecNumber evidence="6">1.1.1.49</ecNumber>
    </recommendedName>
</protein>
<evidence type="ECO:0000313" key="8">
    <source>
        <dbReference type="EMBL" id="OGM59059.1"/>
    </source>
</evidence>
<comment type="function">
    <text evidence="6">Catalyzes the oxidation of glucose 6-phosphate to 6-phosphogluconolactone.</text>
</comment>
<accession>A0A1F8B5T1</accession>
<feature type="binding site" evidence="6">
    <location>
        <position position="50"/>
    </location>
    <ligand>
        <name>NADP(+)</name>
        <dbReference type="ChEBI" id="CHEBI:58349"/>
    </ligand>
</feature>
<dbReference type="InterPro" id="IPR013328">
    <property type="entry name" value="6PGD_dom2"/>
</dbReference>
<evidence type="ECO:0000256" key="6">
    <source>
        <dbReference type="HAMAP-Rule" id="MF_00966"/>
    </source>
</evidence>
<dbReference type="PANTHER" id="PTHR23429:SF0">
    <property type="entry name" value="GLUCOSE-6-PHOSPHATE 1-DEHYDROGENASE"/>
    <property type="match status" value="1"/>
</dbReference>
<dbReference type="InterPro" id="IPR006114">
    <property type="entry name" value="6PGDH_C"/>
</dbReference>
<evidence type="ECO:0000256" key="2">
    <source>
        <dbReference type="ARBA" id="ARBA00022526"/>
    </source>
</evidence>
<dbReference type="InterPro" id="IPR022674">
    <property type="entry name" value="G6P_DH_NAD-bd"/>
</dbReference>
<keyword evidence="5 6" id="KW-0119">Carbohydrate metabolism</keyword>
<dbReference type="GO" id="GO:0004345">
    <property type="term" value="F:glucose-6-phosphate dehydrogenase activity"/>
    <property type="evidence" value="ECO:0007669"/>
    <property type="project" value="UniProtKB-UniRule"/>
</dbReference>